<dbReference type="RefSeq" id="WP_078716261.1">
    <property type="nucleotide sequence ID" value="NZ_FUYC01000002.1"/>
</dbReference>
<dbReference type="AlphaFoldDB" id="A0A1T4WB59"/>
<dbReference type="Pfam" id="PF17651">
    <property type="entry name" value="Raco_middle"/>
    <property type="match status" value="1"/>
</dbReference>
<dbReference type="InterPro" id="IPR001041">
    <property type="entry name" value="2Fe-2S_ferredoxin-type"/>
</dbReference>
<name>A0A1T4WB59_9BACT</name>
<dbReference type="InterPro" id="IPR036010">
    <property type="entry name" value="2Fe-2S_ferredoxin-like_sf"/>
</dbReference>
<dbReference type="Gene3D" id="3.10.20.30">
    <property type="match status" value="1"/>
</dbReference>
<organism evidence="3 4">
    <name type="scientific">Paucidesulfovibrio gracilis DSM 16080</name>
    <dbReference type="NCBI Taxonomy" id="1121449"/>
    <lineage>
        <taxon>Bacteria</taxon>
        <taxon>Pseudomonadati</taxon>
        <taxon>Thermodesulfobacteriota</taxon>
        <taxon>Desulfovibrionia</taxon>
        <taxon>Desulfovibrionales</taxon>
        <taxon>Desulfovibrionaceae</taxon>
        <taxon>Paucidesulfovibrio</taxon>
    </lineage>
</organism>
<feature type="domain" description="RACo-like middle region" evidence="2">
    <location>
        <begin position="115"/>
        <end position="254"/>
    </location>
</feature>
<dbReference type="InterPro" id="IPR052911">
    <property type="entry name" value="Corrinoid_activation_enz"/>
</dbReference>
<proteinExistence type="predicted"/>
<dbReference type="SUPFAM" id="SSF54292">
    <property type="entry name" value="2Fe-2S ferredoxin-like"/>
    <property type="match status" value="1"/>
</dbReference>
<evidence type="ECO:0000313" key="3">
    <source>
        <dbReference type="EMBL" id="SKA74554.1"/>
    </source>
</evidence>
<dbReference type="GO" id="GO:0051536">
    <property type="term" value="F:iron-sulfur cluster binding"/>
    <property type="evidence" value="ECO:0007669"/>
    <property type="project" value="InterPro"/>
</dbReference>
<dbReference type="PANTHER" id="PTHR42895:SF2">
    <property type="entry name" value="IRON-SULFUR CLUSTER PROTEIN"/>
    <property type="match status" value="1"/>
</dbReference>
<accession>A0A1T4WB59</accession>
<evidence type="ECO:0000259" key="1">
    <source>
        <dbReference type="Pfam" id="PF14574"/>
    </source>
</evidence>
<evidence type="ECO:0000313" key="4">
    <source>
        <dbReference type="Proteomes" id="UP000190027"/>
    </source>
</evidence>
<dbReference type="OrthoDB" id="9810588at2"/>
<reference evidence="3 4" key="1">
    <citation type="submission" date="2017-02" db="EMBL/GenBank/DDBJ databases">
        <authorList>
            <person name="Peterson S.W."/>
        </authorList>
    </citation>
    <scope>NUCLEOTIDE SEQUENCE [LARGE SCALE GENOMIC DNA]</scope>
    <source>
        <strain evidence="3 4">DSM 16080</strain>
    </source>
</reference>
<dbReference type="Proteomes" id="UP000190027">
    <property type="component" value="Unassembled WGS sequence"/>
</dbReference>
<dbReference type="InterPro" id="IPR041414">
    <property type="entry name" value="Raco-like_middle"/>
</dbReference>
<dbReference type="STRING" id="1121449.SAMN02745704_00698"/>
<sequence>MDAISIRLPDGTIRTARPSQGQTLAQAIFLLGLWNDTPLCSGLGKCGLCRVRFLADAPPPRREEKQRLGKKDVDNGWRLACLHPAAPARIELPPSPRGAAPRMQGQPRPNVPIRLAVDFGTTSLHWSALQNGEETASGSELNAQIGLGGEIMARLAFTQTPDGGRELRELALGQLKHLAALLNTPLEELCVAANPAMLALLLGRDPSGLMAAPYRSPLSGGMWEELDPALPPAYIPPVYAPFVGADLSAGLAALVLAPNAQPDYPFLLADLGTNGEFILALSPREALCASVPMGPALEGVGLRHGRTAGPGAVTGFTLTPRGVTPTYFESRRQGIPGITGTGHLSLAALLRRNGLLTTEGLFTPQADPAAPPLQHILRKSLDTLQGEPVFQLPDGLHLPGSDIEEMLKVKAAFNLAFSRLLKEAGLQSSRLKAIHLAGAMGEHVAPGDLETLGFVPTGAAEKIRSQGNTSLRGARLLLQSPETRSALEALPHPTLVDLAADPELGQQFMQRMVFDHVR</sequence>
<dbReference type="InterPro" id="IPR027980">
    <property type="entry name" value="RACo_C"/>
</dbReference>
<dbReference type="PANTHER" id="PTHR42895">
    <property type="entry name" value="IRON-SULFUR CLUSTER-BINDING PROTEIN-RELATED"/>
    <property type="match status" value="1"/>
</dbReference>
<dbReference type="Gene3D" id="3.30.420.480">
    <property type="entry name" value="Domain of unknown function (DUF4445)"/>
    <property type="match status" value="1"/>
</dbReference>
<dbReference type="Pfam" id="PF14574">
    <property type="entry name" value="RACo_C_ter"/>
    <property type="match status" value="1"/>
</dbReference>
<dbReference type="InterPro" id="IPR012675">
    <property type="entry name" value="Beta-grasp_dom_sf"/>
</dbReference>
<feature type="domain" description="RACo C-terminal" evidence="1">
    <location>
        <begin position="267"/>
        <end position="516"/>
    </location>
</feature>
<evidence type="ECO:0000259" key="2">
    <source>
        <dbReference type="Pfam" id="PF17651"/>
    </source>
</evidence>
<protein>
    <submittedName>
        <fullName evidence="3">2Fe-2S iron-sulfur cluster binding domain-containing protein</fullName>
    </submittedName>
</protein>
<keyword evidence="4" id="KW-1185">Reference proteome</keyword>
<dbReference type="InterPro" id="IPR042259">
    <property type="entry name" value="Raco-like_middle_sf"/>
</dbReference>
<dbReference type="CDD" id="cd00207">
    <property type="entry name" value="fer2"/>
    <property type="match status" value="1"/>
</dbReference>
<dbReference type="EMBL" id="FUYC01000002">
    <property type="protein sequence ID" value="SKA74554.1"/>
    <property type="molecule type" value="Genomic_DNA"/>
</dbReference>
<gene>
    <name evidence="3" type="ORF">SAMN02745704_00698</name>
</gene>